<organism evidence="7 8">
    <name type="scientific">Orchesella dallaii</name>
    <dbReference type="NCBI Taxonomy" id="48710"/>
    <lineage>
        <taxon>Eukaryota</taxon>
        <taxon>Metazoa</taxon>
        <taxon>Ecdysozoa</taxon>
        <taxon>Arthropoda</taxon>
        <taxon>Hexapoda</taxon>
        <taxon>Collembola</taxon>
        <taxon>Entomobryomorpha</taxon>
        <taxon>Entomobryoidea</taxon>
        <taxon>Orchesellidae</taxon>
        <taxon>Orchesellinae</taxon>
        <taxon>Orchesella</taxon>
    </lineage>
</organism>
<keyword evidence="2 5" id="KW-0812">Transmembrane</keyword>
<feature type="transmembrane region" description="Helical" evidence="5">
    <location>
        <begin position="428"/>
        <end position="447"/>
    </location>
</feature>
<protein>
    <recommendedName>
        <fullName evidence="6">STAS domain-containing protein</fullName>
    </recommendedName>
</protein>
<feature type="transmembrane region" description="Helical" evidence="5">
    <location>
        <begin position="486"/>
        <end position="514"/>
    </location>
</feature>
<dbReference type="InterPro" id="IPR001902">
    <property type="entry name" value="SLC26A/SulP_fam"/>
</dbReference>
<reference evidence="7 8" key="1">
    <citation type="submission" date="2024-08" db="EMBL/GenBank/DDBJ databases">
        <authorList>
            <person name="Cucini C."/>
            <person name="Frati F."/>
        </authorList>
    </citation>
    <scope>NUCLEOTIDE SEQUENCE [LARGE SCALE GENOMIC DNA]</scope>
</reference>
<feature type="transmembrane region" description="Helical" evidence="5">
    <location>
        <begin position="225"/>
        <end position="243"/>
    </location>
</feature>
<feature type="domain" description="STAS" evidence="6">
    <location>
        <begin position="534"/>
        <end position="614"/>
    </location>
</feature>
<dbReference type="PROSITE" id="PS50801">
    <property type="entry name" value="STAS"/>
    <property type="match status" value="1"/>
</dbReference>
<name>A0ABP1PQS0_9HEXA</name>
<feature type="transmembrane region" description="Helical" evidence="5">
    <location>
        <begin position="99"/>
        <end position="120"/>
    </location>
</feature>
<feature type="transmembrane region" description="Helical" evidence="5">
    <location>
        <begin position="174"/>
        <end position="194"/>
    </location>
</feature>
<feature type="transmembrane region" description="Helical" evidence="5">
    <location>
        <begin position="255"/>
        <end position="274"/>
    </location>
</feature>
<feature type="transmembrane region" description="Helical" evidence="5">
    <location>
        <begin position="454"/>
        <end position="474"/>
    </location>
</feature>
<feature type="transmembrane region" description="Helical" evidence="5">
    <location>
        <begin position="356"/>
        <end position="377"/>
    </location>
</feature>
<dbReference type="Gene3D" id="3.30.750.24">
    <property type="entry name" value="STAS domain"/>
    <property type="match status" value="1"/>
</dbReference>
<dbReference type="InterPro" id="IPR036513">
    <property type="entry name" value="STAS_dom_sf"/>
</dbReference>
<evidence type="ECO:0000256" key="3">
    <source>
        <dbReference type="ARBA" id="ARBA00022989"/>
    </source>
</evidence>
<feature type="transmembrane region" description="Helical" evidence="5">
    <location>
        <begin position="286"/>
        <end position="310"/>
    </location>
</feature>
<sequence length="651" mass="72259">MKTQVVKTFSDNSILASNSDGGTFSRNPSTEQYNEVGIDVGPVEVEGSVSVEESKTAKLCCMELKKRGRDLCRNRFQKKNWERTFPILKWSKEYTLQKLVSDFIAGMTVGLTILPQGLAYATIAGLPPIYGLYSGFVGPFVYILFGSTKVITIGPNAIQCILTYKFTQGKSPQYAVFLCFMTAIVDLVMAVLRLGFIANFISYPVISAFTSAVALTIVATQVRLLLGLPSVGEGFVAALKGLYLHFWDINKWDAIMSLICCTCILLLMKLQWIFKCFTKNSPRWDKFLWVISTSRNAIAITTCTILSASFTETNRPFTIVGPLEPGLPVFTPPPFSIYDNQTSILHTFNDLISEEFTTIFIMALLGVMGHITIAKAFAGSARVDASQEVLSIGIANLISSFFSSMPIAGSFSRTTVNAFSGAESPLGGLITGTMVLLALLFMTPYFYFIPLSSLASVVCASVIFMVDFRIWPMWRSKKPDLLPWSLTFFTTLFVGLEYGILTGLAVSAIFLLYYAARPRVKVLKGVTTLGSEFILVELDRSLTYPSVDYVTDSILKSANRWGDNTTPIVIDCHHIQFVDFTAAKALCDLAQDFKKTEYTCIFWKVKPSVLRVMEGIMDNSHTRFVHCRAEYEMEALVDSARLKTATLEEQE</sequence>
<comment type="subcellular location">
    <subcellularLocation>
        <location evidence="1">Membrane</location>
        <topology evidence="1">Multi-pass membrane protein</topology>
    </subcellularLocation>
</comment>
<evidence type="ECO:0000256" key="1">
    <source>
        <dbReference type="ARBA" id="ARBA00004141"/>
    </source>
</evidence>
<dbReference type="CDD" id="cd07042">
    <property type="entry name" value="STAS_SulP_like_sulfate_transporter"/>
    <property type="match status" value="1"/>
</dbReference>
<dbReference type="Pfam" id="PF00916">
    <property type="entry name" value="Sulfate_transp"/>
    <property type="match status" value="1"/>
</dbReference>
<dbReference type="SUPFAM" id="SSF52091">
    <property type="entry name" value="SpoIIaa-like"/>
    <property type="match status" value="1"/>
</dbReference>
<evidence type="ECO:0000256" key="5">
    <source>
        <dbReference type="SAM" id="Phobius"/>
    </source>
</evidence>
<dbReference type="PANTHER" id="PTHR11814">
    <property type="entry name" value="SULFATE TRANSPORTER"/>
    <property type="match status" value="1"/>
</dbReference>
<evidence type="ECO:0000313" key="7">
    <source>
        <dbReference type="EMBL" id="CAL8073738.1"/>
    </source>
</evidence>
<dbReference type="EMBL" id="CAXLJM020000007">
    <property type="protein sequence ID" value="CAL8073738.1"/>
    <property type="molecule type" value="Genomic_DNA"/>
</dbReference>
<dbReference type="InterPro" id="IPR011547">
    <property type="entry name" value="SLC26A/SulP_dom"/>
</dbReference>
<dbReference type="Proteomes" id="UP001642540">
    <property type="component" value="Unassembled WGS sequence"/>
</dbReference>
<feature type="transmembrane region" description="Helical" evidence="5">
    <location>
        <begin position="389"/>
        <end position="408"/>
    </location>
</feature>
<gene>
    <name evidence="7" type="ORF">ODALV1_LOCUS2691</name>
</gene>
<keyword evidence="8" id="KW-1185">Reference proteome</keyword>
<comment type="caution">
    <text evidence="7">The sequence shown here is derived from an EMBL/GenBank/DDBJ whole genome shotgun (WGS) entry which is preliminary data.</text>
</comment>
<evidence type="ECO:0000259" key="6">
    <source>
        <dbReference type="PROSITE" id="PS50801"/>
    </source>
</evidence>
<evidence type="ECO:0000313" key="8">
    <source>
        <dbReference type="Proteomes" id="UP001642540"/>
    </source>
</evidence>
<evidence type="ECO:0000256" key="4">
    <source>
        <dbReference type="ARBA" id="ARBA00023136"/>
    </source>
</evidence>
<accession>A0ABP1PQS0</accession>
<feature type="transmembrane region" description="Helical" evidence="5">
    <location>
        <begin position="200"/>
        <end position="218"/>
    </location>
</feature>
<dbReference type="InterPro" id="IPR002645">
    <property type="entry name" value="STAS_dom"/>
</dbReference>
<evidence type="ECO:0000256" key="2">
    <source>
        <dbReference type="ARBA" id="ARBA00022692"/>
    </source>
</evidence>
<proteinExistence type="predicted"/>
<dbReference type="Pfam" id="PF01740">
    <property type="entry name" value="STAS"/>
    <property type="match status" value="1"/>
</dbReference>
<keyword evidence="3 5" id="KW-1133">Transmembrane helix</keyword>
<keyword evidence="4 5" id="KW-0472">Membrane</keyword>
<feature type="transmembrane region" description="Helical" evidence="5">
    <location>
        <begin position="140"/>
        <end position="162"/>
    </location>
</feature>